<dbReference type="GO" id="GO:0016787">
    <property type="term" value="F:hydrolase activity"/>
    <property type="evidence" value="ECO:0007669"/>
    <property type="project" value="UniProtKB-KW"/>
</dbReference>
<dbReference type="InterPro" id="IPR008979">
    <property type="entry name" value="Galactose-bd-like_sf"/>
</dbReference>
<evidence type="ECO:0000313" key="2">
    <source>
        <dbReference type="EMBL" id="AXE17344.1"/>
    </source>
</evidence>
<dbReference type="InterPro" id="IPR049046">
    <property type="entry name" value="Beta-AFase-like_GH127_middle"/>
</dbReference>
<keyword evidence="2" id="KW-0378">Hydrolase</keyword>
<dbReference type="InterPro" id="IPR012878">
    <property type="entry name" value="Beta-AFase-like_GH127_cat"/>
</dbReference>
<dbReference type="Gene3D" id="2.60.120.260">
    <property type="entry name" value="Galactose-binding domain-like"/>
    <property type="match status" value="1"/>
</dbReference>
<dbReference type="SUPFAM" id="SSF49785">
    <property type="entry name" value="Galactose-binding domain-like"/>
    <property type="match status" value="1"/>
</dbReference>
<dbReference type="InterPro" id="IPR008928">
    <property type="entry name" value="6-hairpin_glycosidase_sf"/>
</dbReference>
<proteinExistence type="predicted"/>
<dbReference type="KEGG" id="run:DR864_06165"/>
<evidence type="ECO:0000313" key="3">
    <source>
        <dbReference type="Proteomes" id="UP000251993"/>
    </source>
</evidence>
<dbReference type="GO" id="GO:0005975">
    <property type="term" value="P:carbohydrate metabolic process"/>
    <property type="evidence" value="ECO:0007669"/>
    <property type="project" value="InterPro"/>
</dbReference>
<dbReference type="Proteomes" id="UP000251993">
    <property type="component" value="Chromosome"/>
</dbReference>
<dbReference type="Pfam" id="PF07944">
    <property type="entry name" value="Beta-AFase-like_GH127_cat"/>
    <property type="match status" value="1"/>
</dbReference>
<organism evidence="2 3">
    <name type="scientific">Runella rosea</name>
    <dbReference type="NCBI Taxonomy" id="2259595"/>
    <lineage>
        <taxon>Bacteria</taxon>
        <taxon>Pseudomonadati</taxon>
        <taxon>Bacteroidota</taxon>
        <taxon>Cytophagia</taxon>
        <taxon>Cytophagales</taxon>
        <taxon>Spirosomataceae</taxon>
        <taxon>Runella</taxon>
    </lineage>
</organism>
<dbReference type="SUPFAM" id="SSF48208">
    <property type="entry name" value="Six-hairpin glycosidases"/>
    <property type="match status" value="1"/>
</dbReference>
<dbReference type="PANTHER" id="PTHR43465:SF2">
    <property type="entry name" value="DUF1680 DOMAIN PROTEIN (AFU_ORTHOLOGUE AFUA_1G08910)"/>
    <property type="match status" value="1"/>
</dbReference>
<reference evidence="2 3" key="1">
    <citation type="submission" date="2018-07" db="EMBL/GenBank/DDBJ databases">
        <title>Genome sequencing of Runella.</title>
        <authorList>
            <person name="Baek M.-G."/>
            <person name="Yi H."/>
        </authorList>
    </citation>
    <scope>NUCLEOTIDE SEQUENCE [LARGE SCALE GENOMIC DNA]</scope>
    <source>
        <strain evidence="2 3">HYN0085</strain>
    </source>
</reference>
<dbReference type="Gene3D" id="1.50.10.20">
    <property type="match status" value="1"/>
</dbReference>
<dbReference type="InterPro" id="IPR049174">
    <property type="entry name" value="Beta-AFase-like"/>
</dbReference>
<dbReference type="PANTHER" id="PTHR43465">
    <property type="entry name" value="DUF1680 DOMAIN PROTEIN (AFU_ORTHOLOGUE AFUA_1G08910)"/>
    <property type="match status" value="1"/>
</dbReference>
<dbReference type="OrthoDB" id="9757939at2"/>
<dbReference type="InterPro" id="IPR000421">
    <property type="entry name" value="FA58C"/>
</dbReference>
<protein>
    <submittedName>
        <fullName evidence="2">Glycoside hydrolase family 127 protein</fullName>
    </submittedName>
</protein>
<dbReference type="RefSeq" id="WP_114066130.1">
    <property type="nucleotide sequence ID" value="NZ_CP030850.1"/>
</dbReference>
<gene>
    <name evidence="2" type="ORF">DR864_06165</name>
</gene>
<name>A0A344TFC3_9BACT</name>
<dbReference type="AlphaFoldDB" id="A0A344TFC3"/>
<dbReference type="Pfam" id="PF20736">
    <property type="entry name" value="Glyco_hydro127M"/>
    <property type="match status" value="1"/>
</dbReference>
<dbReference type="EMBL" id="CP030850">
    <property type="protein sequence ID" value="AXE17344.1"/>
    <property type="molecule type" value="Genomic_DNA"/>
</dbReference>
<dbReference type="PROSITE" id="PS50022">
    <property type="entry name" value="FA58C_3"/>
    <property type="match status" value="1"/>
</dbReference>
<feature type="domain" description="F5/8 type C" evidence="1">
    <location>
        <begin position="645"/>
        <end position="797"/>
    </location>
</feature>
<dbReference type="Pfam" id="PF20737">
    <property type="entry name" value="Glyco_hydro127C"/>
    <property type="match status" value="1"/>
</dbReference>
<accession>A0A344TFC3</accession>
<evidence type="ECO:0000259" key="1">
    <source>
        <dbReference type="PROSITE" id="PS50022"/>
    </source>
</evidence>
<sequence length="797" mass="89801">MVKIKTAVLFCFVISVTNPVKSQPKGDYPIKPVPFTAVKVSDQFWAPRIKRNHDVTIPIALEQCYNTGRVNNFLFAAKIKSGKFCTEYPFDDTDIYKILEGASFSLQTFPDKQLEARLDTLIEYVGKAQEPDGYLYTNRTIDPLHTHPWSGLKRWEKESDLSHELYNSGHLIEAAVAHFQATGKKTLLNIAIKNADLLCREFGPGKLDHAPGHQIIEMALVKLYRTTNQKKYLDLAKFFLDVRGKGKEYSQDHKKVTEQTEAVGHAVRATYMYAGMADVAAITGDKAYLNAIDKIWEDIIDDKFYLTGGIGAAGGHEGFGAPYELPNMSAYNETCASIGNIYWNYRLFLLHGDARFYDVLERTLYNGMVSGVSLSGDRFFYPNPLESLGQHSRSAWFGCACCPSNVCRFIPSVPGYVYAQQNDRIFANLFMSSTAEIMLSGTAVQIAQTTNYPWNGTVDFTLNPAKHKNFEMAIRIPGWAQNQPLPSDLYSFTKKDDTPFTLMVNGKPAAYRLENGYAILKREWKKGDVIHLTLPMPVRQVAANTKVVADQNKIALQRGPIVYCAEWPEHSEGRVLNLVVNPETAFTASYRPDFLDGVTVIKAEVEQSKRTMDNQINVSKATFEAIPYYAWANRGPGEMAVWFGTKPSASRPLPAPTIASRSKLSASHVTKTLIALNDQAEPKNSNDHDNIYYHWWPMKDTLQWVQYTFDKPETISSTNVYWFDDGPWGGCRVPASWRLLYQNDAGEWKPVQPKGAFGIAKDQYNELYFEPVTAKALKMEVMLPKEYAGGIIEWSVK</sequence>
<dbReference type="InterPro" id="IPR049049">
    <property type="entry name" value="Beta-AFase-like_GH127_C"/>
</dbReference>
<keyword evidence="3" id="KW-1185">Reference proteome</keyword>